<evidence type="ECO:0000256" key="4">
    <source>
        <dbReference type="ARBA" id="ARBA00012023"/>
    </source>
</evidence>
<comment type="function">
    <text evidence="2">Has kinase activity and phosphorylates inositol-1,3,4,5,6-pentakisphosphate (Ins(1,3,4,5,6)P5) to produce 1,2,3,4,5,6-hexakisphosphate (InsP6), also known as phytate.</text>
</comment>
<proteinExistence type="inferred from homology"/>
<dbReference type="OrthoDB" id="272370at2759"/>
<evidence type="ECO:0000313" key="12">
    <source>
        <dbReference type="EMBL" id="CDR39498.1"/>
    </source>
</evidence>
<evidence type="ECO:0000313" key="14">
    <source>
        <dbReference type="Proteomes" id="UP000189513"/>
    </source>
</evidence>
<keyword evidence="8 13" id="KW-0418">Kinase</keyword>
<dbReference type="EMBL" id="LK052888">
    <property type="protein sequence ID" value="CDR39498.1"/>
    <property type="molecule type" value="Genomic_DNA"/>
</dbReference>
<reference evidence="12" key="1">
    <citation type="journal article" date="2014" name="Genome Announc.">
        <title>Genome sequence of the yeast Cyberlindnera fabianii (Hansenula fabianii).</title>
        <authorList>
            <person name="Freel K.C."/>
            <person name="Sarilar V."/>
            <person name="Neuveglise C."/>
            <person name="Devillers H."/>
            <person name="Friedrich A."/>
            <person name="Schacherer J."/>
        </authorList>
    </citation>
    <scope>NUCLEOTIDE SEQUENCE</scope>
    <source>
        <strain evidence="12">YJS4271</strain>
    </source>
</reference>
<evidence type="ECO:0000256" key="8">
    <source>
        <dbReference type="ARBA" id="ARBA00022777"/>
    </source>
</evidence>
<dbReference type="InterPro" id="IPR009286">
    <property type="entry name" value="Ins_P5_2-kin"/>
</dbReference>
<evidence type="ECO:0000256" key="3">
    <source>
        <dbReference type="ARBA" id="ARBA00008305"/>
    </source>
</evidence>
<keyword evidence="14" id="KW-1185">Reference proteome</keyword>
<dbReference type="Gene3D" id="3.30.200.110">
    <property type="entry name" value="Inositol-pentakisphosphate 2-kinase, N-lobe"/>
    <property type="match status" value="1"/>
</dbReference>
<dbReference type="GO" id="GO:0005634">
    <property type="term" value="C:nucleus"/>
    <property type="evidence" value="ECO:0007669"/>
    <property type="project" value="TreeGrafter"/>
</dbReference>
<name>A0A061APQ9_CYBFA</name>
<keyword evidence="9" id="KW-0067">ATP-binding</keyword>
<keyword evidence="7" id="KW-0547">Nucleotide-binding</keyword>
<dbReference type="GO" id="GO:0035299">
    <property type="term" value="F:inositol-1,3,4,5,6-pentakisphosphate 2-kinase activity"/>
    <property type="evidence" value="ECO:0007669"/>
    <property type="project" value="UniProtKB-EC"/>
</dbReference>
<dbReference type="InterPro" id="IPR043001">
    <property type="entry name" value="IP5_2-K_N_lobe"/>
</dbReference>
<comment type="similarity">
    <text evidence="3">Belongs to the IPK1 type 1 family.</text>
</comment>
<dbReference type="Proteomes" id="UP000189513">
    <property type="component" value="Unassembled WGS sequence"/>
</dbReference>
<gene>
    <name evidence="13" type="ORF">BON22_4434</name>
    <name evidence="12" type="ORF">CYFA0S_03e04038g</name>
</gene>
<dbReference type="STRING" id="36022.A0A061APQ9"/>
<evidence type="ECO:0000256" key="10">
    <source>
        <dbReference type="ARBA" id="ARBA00029574"/>
    </source>
</evidence>
<organism evidence="12">
    <name type="scientific">Cyberlindnera fabianii</name>
    <name type="common">Yeast</name>
    <name type="synonym">Hansenula fabianii</name>
    <dbReference type="NCBI Taxonomy" id="36022"/>
    <lineage>
        <taxon>Eukaryota</taxon>
        <taxon>Fungi</taxon>
        <taxon>Dikarya</taxon>
        <taxon>Ascomycota</taxon>
        <taxon>Saccharomycotina</taxon>
        <taxon>Saccharomycetes</taxon>
        <taxon>Phaffomycetales</taxon>
        <taxon>Phaffomycetaceae</taxon>
        <taxon>Cyberlindnera</taxon>
    </lineage>
</organism>
<dbReference type="PANTHER" id="PTHR14456">
    <property type="entry name" value="INOSITOL POLYPHOSPHATE KINASE 1"/>
    <property type="match status" value="1"/>
</dbReference>
<evidence type="ECO:0000256" key="5">
    <source>
        <dbReference type="ARBA" id="ARBA00014846"/>
    </source>
</evidence>
<evidence type="ECO:0000256" key="2">
    <source>
        <dbReference type="ARBA" id="ARBA00003979"/>
    </source>
</evidence>
<dbReference type="OMA" id="FTHKISA"/>
<evidence type="ECO:0000256" key="1">
    <source>
        <dbReference type="ARBA" id="ARBA00001774"/>
    </source>
</evidence>
<dbReference type="PANTHER" id="PTHR14456:SF2">
    <property type="entry name" value="INOSITOL-PENTAKISPHOSPHATE 2-KINASE"/>
    <property type="match status" value="1"/>
</dbReference>
<evidence type="ECO:0000256" key="9">
    <source>
        <dbReference type="ARBA" id="ARBA00022840"/>
    </source>
</evidence>
<evidence type="ECO:0000313" key="13">
    <source>
        <dbReference type="EMBL" id="ONH65690.1"/>
    </source>
</evidence>
<evidence type="ECO:0000256" key="6">
    <source>
        <dbReference type="ARBA" id="ARBA00022679"/>
    </source>
</evidence>
<dbReference type="AlphaFoldDB" id="A0A061APQ9"/>
<reference evidence="13" key="3">
    <citation type="submission" date="2017-01" db="EMBL/GenBank/DDBJ databases">
        <authorList>
            <person name="Mah S.A."/>
            <person name="Swanson W.J."/>
            <person name="Moy G.W."/>
            <person name="Vacquier V.D."/>
        </authorList>
    </citation>
    <scope>NUCLEOTIDE SEQUENCE [LARGE SCALE GENOMIC DNA]</scope>
    <source>
        <strain evidence="13">65</strain>
    </source>
</reference>
<dbReference type="GO" id="GO:0032958">
    <property type="term" value="P:inositol phosphate biosynthetic process"/>
    <property type="evidence" value="ECO:0007669"/>
    <property type="project" value="TreeGrafter"/>
</dbReference>
<protein>
    <recommendedName>
        <fullName evidence="5">Inositol-pentakisphosphate 2-kinase</fullName>
        <ecNumber evidence="4">2.7.1.158</ecNumber>
    </recommendedName>
    <alternativeName>
        <fullName evidence="11">Inositol-1,3,4,5,6-pentakisphosphate 2-kinase</fullName>
    </alternativeName>
    <alternativeName>
        <fullName evidence="10">Ins(1,3,4,5,6)P5 2-kinase</fullName>
    </alternativeName>
</protein>
<accession>A0A061APQ9</accession>
<reference evidence="14" key="2">
    <citation type="journal article" date="2017" name="Genome Announc.">
        <title>Genome sequences of Cyberlindnera fabianii 65, Pichia kudriavzevii 129, and Saccharomyces cerevisiae 131 isolated from fermented masau fruits in Zimbabwe.</title>
        <authorList>
            <person name="van Rijswijck I.M.H."/>
            <person name="Derks M.F.L."/>
            <person name="Abee T."/>
            <person name="de Ridder D."/>
            <person name="Smid E.J."/>
        </authorList>
    </citation>
    <scope>NUCLEOTIDE SEQUENCE [LARGE SCALE GENOMIC DNA]</scope>
    <source>
        <strain evidence="14">65</strain>
    </source>
</reference>
<evidence type="ECO:0000256" key="7">
    <source>
        <dbReference type="ARBA" id="ARBA00022741"/>
    </source>
</evidence>
<dbReference type="EC" id="2.7.1.158" evidence="4"/>
<dbReference type="GO" id="GO:0005524">
    <property type="term" value="F:ATP binding"/>
    <property type="evidence" value="ECO:0007669"/>
    <property type="project" value="UniProtKB-KW"/>
</dbReference>
<dbReference type="EMBL" id="MPUK01000010">
    <property type="protein sequence ID" value="ONH65690.1"/>
    <property type="molecule type" value="Genomic_DNA"/>
</dbReference>
<dbReference type="VEuPathDB" id="FungiDB:BON22_4434"/>
<evidence type="ECO:0000256" key="11">
    <source>
        <dbReference type="ARBA" id="ARBA00030342"/>
    </source>
</evidence>
<sequence>MTSEPSKLLTLSNPDDWIFFAKGNANLVYKYIGVNTPHLIKNRTLLRLRQKGQEYNTKIVYKFTEKVRKDFPELITLTLARVTFQIEGGLNDGFGLLMENIIPDSAQIKQKTAYYTIYTYDHGLVVEIKPKWLRKTRYGCRNCAHHRYKHGDNADWCVLSLLGDSDTVESTLRNMHLPPKACGPLTGYMESDDSVLKRLQRRQRPLDELETLKEAQVNDELCYQMSLRDTTVFFNLKIESQEWKYSDVVMTDFDPKSSKKWRHWVSTERKLIQDFY</sequence>
<keyword evidence="6" id="KW-0808">Transferase</keyword>
<comment type="catalytic activity">
    <reaction evidence="1">
        <text>1D-myo-inositol 1,3,4,5,6-pentakisphosphate + ATP = 1D-myo-inositol hexakisphosphate + ADP + H(+)</text>
        <dbReference type="Rhea" id="RHEA:20313"/>
        <dbReference type="ChEBI" id="CHEBI:15378"/>
        <dbReference type="ChEBI" id="CHEBI:30616"/>
        <dbReference type="ChEBI" id="CHEBI:57733"/>
        <dbReference type="ChEBI" id="CHEBI:58130"/>
        <dbReference type="ChEBI" id="CHEBI:456216"/>
        <dbReference type="EC" id="2.7.1.158"/>
    </reaction>
</comment>